<name>A0AAV4NLQ3_CAEEX</name>
<dbReference type="AlphaFoldDB" id="A0AAV4NLQ3"/>
<evidence type="ECO:0000313" key="1">
    <source>
        <dbReference type="EMBL" id="GIX85696.1"/>
    </source>
</evidence>
<proteinExistence type="predicted"/>
<protein>
    <submittedName>
        <fullName evidence="1">Uncharacterized protein</fullName>
    </submittedName>
</protein>
<accession>A0AAV4NLQ3</accession>
<comment type="caution">
    <text evidence="1">The sequence shown here is derived from an EMBL/GenBank/DDBJ whole genome shotgun (WGS) entry which is preliminary data.</text>
</comment>
<reference evidence="1 2" key="1">
    <citation type="submission" date="2021-06" db="EMBL/GenBank/DDBJ databases">
        <title>Caerostris extrusa draft genome.</title>
        <authorList>
            <person name="Kono N."/>
            <person name="Arakawa K."/>
        </authorList>
    </citation>
    <scope>NUCLEOTIDE SEQUENCE [LARGE SCALE GENOMIC DNA]</scope>
</reference>
<gene>
    <name evidence="1" type="ORF">CEXT_814041</name>
</gene>
<organism evidence="1 2">
    <name type="scientific">Caerostris extrusa</name>
    <name type="common">Bark spider</name>
    <name type="synonym">Caerostris bankana</name>
    <dbReference type="NCBI Taxonomy" id="172846"/>
    <lineage>
        <taxon>Eukaryota</taxon>
        <taxon>Metazoa</taxon>
        <taxon>Ecdysozoa</taxon>
        <taxon>Arthropoda</taxon>
        <taxon>Chelicerata</taxon>
        <taxon>Arachnida</taxon>
        <taxon>Araneae</taxon>
        <taxon>Araneomorphae</taxon>
        <taxon>Entelegynae</taxon>
        <taxon>Araneoidea</taxon>
        <taxon>Araneidae</taxon>
        <taxon>Caerostris</taxon>
    </lineage>
</organism>
<sequence length="95" mass="11137">MLLIRLFSLEYESNQRCGRLWKYLSQKHSAHFDGSSRRHYIIQKSLGEVVLARSVTQCFEIFSDGAAMIYYKASRSVFHTSSERERLEYFHLPGA</sequence>
<dbReference type="EMBL" id="BPLR01021087">
    <property type="protein sequence ID" value="GIX85696.1"/>
    <property type="molecule type" value="Genomic_DNA"/>
</dbReference>
<evidence type="ECO:0000313" key="2">
    <source>
        <dbReference type="Proteomes" id="UP001054945"/>
    </source>
</evidence>
<dbReference type="Proteomes" id="UP001054945">
    <property type="component" value="Unassembled WGS sequence"/>
</dbReference>
<keyword evidence="2" id="KW-1185">Reference proteome</keyword>